<dbReference type="GO" id="GO:0005634">
    <property type="term" value="C:nucleus"/>
    <property type="evidence" value="ECO:0007669"/>
    <property type="project" value="TreeGrafter"/>
</dbReference>
<dbReference type="Gene3D" id="3.40.50.300">
    <property type="entry name" value="P-loop containing nucleotide triphosphate hydrolases"/>
    <property type="match status" value="1"/>
</dbReference>
<reference evidence="5" key="1">
    <citation type="submission" date="2022-07" db="EMBL/GenBank/DDBJ databases">
        <title>Phylogenomic reconstructions and comparative analyses of Kickxellomycotina fungi.</title>
        <authorList>
            <person name="Reynolds N.K."/>
            <person name="Stajich J.E."/>
            <person name="Barry K."/>
            <person name="Grigoriev I.V."/>
            <person name="Crous P."/>
            <person name="Smith M.E."/>
        </authorList>
    </citation>
    <scope>NUCLEOTIDE SEQUENCE</scope>
    <source>
        <strain evidence="5">NRRL 1566</strain>
    </source>
</reference>
<evidence type="ECO:0000313" key="5">
    <source>
        <dbReference type="EMBL" id="KAJ2843307.1"/>
    </source>
</evidence>
<dbReference type="InterPro" id="IPR050628">
    <property type="entry name" value="SNF2_RAD54_helicase_TF"/>
</dbReference>
<dbReference type="SUPFAM" id="SSF52540">
    <property type="entry name" value="P-loop containing nucleoside triphosphate hydrolases"/>
    <property type="match status" value="1"/>
</dbReference>
<feature type="non-terminal residue" evidence="5">
    <location>
        <position position="1"/>
    </location>
</feature>
<dbReference type="InterPro" id="IPR001650">
    <property type="entry name" value="Helicase_C-like"/>
</dbReference>
<dbReference type="GO" id="GO:0006281">
    <property type="term" value="P:DNA repair"/>
    <property type="evidence" value="ECO:0007669"/>
    <property type="project" value="TreeGrafter"/>
</dbReference>
<protein>
    <recommendedName>
        <fullName evidence="4">Helicase C-terminal domain-containing protein</fullName>
    </recommendedName>
</protein>
<dbReference type="GO" id="GO:0005524">
    <property type="term" value="F:ATP binding"/>
    <property type="evidence" value="ECO:0007669"/>
    <property type="project" value="UniProtKB-KW"/>
</dbReference>
<keyword evidence="2" id="KW-0378">Hydrolase</keyword>
<proteinExistence type="predicted"/>
<feature type="domain" description="Helicase C-terminal" evidence="4">
    <location>
        <begin position="1"/>
        <end position="153"/>
    </location>
</feature>
<evidence type="ECO:0000256" key="1">
    <source>
        <dbReference type="ARBA" id="ARBA00022741"/>
    </source>
</evidence>
<evidence type="ECO:0000256" key="2">
    <source>
        <dbReference type="ARBA" id="ARBA00022801"/>
    </source>
</evidence>
<keyword evidence="1" id="KW-0547">Nucleotide-binding</keyword>
<dbReference type="OrthoDB" id="448448at2759"/>
<dbReference type="GO" id="GO:0016787">
    <property type="term" value="F:hydrolase activity"/>
    <property type="evidence" value="ECO:0007669"/>
    <property type="project" value="UniProtKB-KW"/>
</dbReference>
<dbReference type="EMBL" id="JANBUW010001461">
    <property type="protein sequence ID" value="KAJ2843307.1"/>
    <property type="molecule type" value="Genomic_DNA"/>
</dbReference>
<dbReference type="GO" id="GO:0008094">
    <property type="term" value="F:ATP-dependent activity, acting on DNA"/>
    <property type="evidence" value="ECO:0007669"/>
    <property type="project" value="TreeGrafter"/>
</dbReference>
<keyword evidence="3" id="KW-0067">ATP-binding</keyword>
<dbReference type="Pfam" id="PF00271">
    <property type="entry name" value="Helicase_C"/>
    <property type="match status" value="1"/>
</dbReference>
<dbReference type="InterPro" id="IPR027417">
    <property type="entry name" value="P-loop_NTPase"/>
</dbReference>
<dbReference type="InterPro" id="IPR049730">
    <property type="entry name" value="SNF2/RAD54-like_C"/>
</dbReference>
<accession>A0A9W8I7E1</accession>
<dbReference type="Proteomes" id="UP001139887">
    <property type="component" value="Unassembled WGS sequence"/>
</dbReference>
<evidence type="ECO:0000313" key="6">
    <source>
        <dbReference type="Proteomes" id="UP001139887"/>
    </source>
</evidence>
<evidence type="ECO:0000256" key="3">
    <source>
        <dbReference type="ARBA" id="ARBA00022840"/>
    </source>
</evidence>
<evidence type="ECO:0000259" key="4">
    <source>
        <dbReference type="PROSITE" id="PS51194"/>
    </source>
</evidence>
<comment type="caution">
    <text evidence="5">The sequence shown here is derived from an EMBL/GenBank/DDBJ whole genome shotgun (WGS) entry which is preliminary data.</text>
</comment>
<name>A0A9W8I7E1_9FUNG</name>
<dbReference type="PANTHER" id="PTHR45626">
    <property type="entry name" value="TRANSCRIPTION TERMINATION FACTOR 2-RELATED"/>
    <property type="match status" value="1"/>
</dbReference>
<dbReference type="CDD" id="cd18793">
    <property type="entry name" value="SF2_C_SNF"/>
    <property type="match status" value="1"/>
</dbReference>
<organism evidence="5 6">
    <name type="scientific">Coemansia brasiliensis</name>
    <dbReference type="NCBI Taxonomy" id="2650707"/>
    <lineage>
        <taxon>Eukaryota</taxon>
        <taxon>Fungi</taxon>
        <taxon>Fungi incertae sedis</taxon>
        <taxon>Zoopagomycota</taxon>
        <taxon>Kickxellomycotina</taxon>
        <taxon>Kickxellomycetes</taxon>
        <taxon>Kickxellales</taxon>
        <taxon>Kickxellaceae</taxon>
        <taxon>Coemansia</taxon>
    </lineage>
</organism>
<dbReference type="PROSITE" id="PS51194">
    <property type="entry name" value="HELICASE_CTER"/>
    <property type="match status" value="1"/>
</dbReference>
<dbReference type="AlphaFoldDB" id="A0A9W8I7E1"/>
<sequence>RYSQDEKCIIFVNSQNDAAHIDDALRLARIPHLLYANSVMSQSQRLHNITTFASSIMYNVIVMDVRLAAYGIDLSAASRVWFLSPIWQAARERQAIKRAHRLGQQRPVFVETLLTQGSIEEALWIRRQEISNSDRHIFVKDIEEDGKMRTMLSNARFIDHSNSGILQSEIHIVPPNIRYPELLRQKYQRWLPNPTDIDKIPFPKIKRLVLRVSDPCFNS</sequence>
<keyword evidence="6" id="KW-1185">Reference proteome</keyword>
<dbReference type="PANTHER" id="PTHR45626:SF51">
    <property type="entry name" value="SNF2-RELATED DOMAIN-CONTAINING PROTEIN"/>
    <property type="match status" value="1"/>
</dbReference>
<gene>
    <name evidence="5" type="ORF">IWW36_005607</name>
</gene>